<reference evidence="2" key="1">
    <citation type="submission" date="2019-08" db="EMBL/GenBank/DDBJ databases">
        <authorList>
            <person name="Kucharzyk K."/>
            <person name="Murdoch R.W."/>
            <person name="Higgins S."/>
            <person name="Loffler F."/>
        </authorList>
    </citation>
    <scope>NUCLEOTIDE SEQUENCE</scope>
</reference>
<sequence length="158" mass="17414">MVVARKLHHFLQKLGVIAAQRGILHPQGAFAQHFGLPPSVQHGQAMGALIVQHFFHRGHPPLKQCRHLGIHFVDLRPRGKQLVHSAHPLSIICWAYYTLPAPPPQPPGPQDKRAKLAGQRHGNMWYNRAAARRPGGKSGPSGHRGVQSYENFTGNGPV</sequence>
<feature type="region of interest" description="Disordered" evidence="1">
    <location>
        <begin position="104"/>
        <end position="158"/>
    </location>
</feature>
<organism evidence="2">
    <name type="scientific">bioreactor metagenome</name>
    <dbReference type="NCBI Taxonomy" id="1076179"/>
    <lineage>
        <taxon>unclassified sequences</taxon>
        <taxon>metagenomes</taxon>
        <taxon>ecological metagenomes</taxon>
    </lineage>
</organism>
<comment type="caution">
    <text evidence="2">The sequence shown here is derived from an EMBL/GenBank/DDBJ whole genome shotgun (WGS) entry which is preliminary data.</text>
</comment>
<gene>
    <name evidence="2" type="ORF">SDC9_180039</name>
</gene>
<proteinExistence type="predicted"/>
<evidence type="ECO:0000256" key="1">
    <source>
        <dbReference type="SAM" id="MobiDB-lite"/>
    </source>
</evidence>
<dbReference type="EMBL" id="VSSQ01084639">
    <property type="protein sequence ID" value="MPN32560.1"/>
    <property type="molecule type" value="Genomic_DNA"/>
</dbReference>
<protein>
    <submittedName>
        <fullName evidence="2">Uncharacterized protein</fullName>
    </submittedName>
</protein>
<feature type="compositionally biased region" description="Polar residues" evidence="1">
    <location>
        <begin position="148"/>
        <end position="158"/>
    </location>
</feature>
<accession>A0A645H1L8</accession>
<dbReference type="AlphaFoldDB" id="A0A645H1L8"/>
<evidence type="ECO:0000313" key="2">
    <source>
        <dbReference type="EMBL" id="MPN32560.1"/>
    </source>
</evidence>
<name>A0A645H1L8_9ZZZZ</name>